<evidence type="ECO:0000313" key="2">
    <source>
        <dbReference type="EMBL" id="CAH3019742.1"/>
    </source>
</evidence>
<organism evidence="2 3">
    <name type="scientific">Porites evermanni</name>
    <dbReference type="NCBI Taxonomy" id="104178"/>
    <lineage>
        <taxon>Eukaryota</taxon>
        <taxon>Metazoa</taxon>
        <taxon>Cnidaria</taxon>
        <taxon>Anthozoa</taxon>
        <taxon>Hexacorallia</taxon>
        <taxon>Scleractinia</taxon>
        <taxon>Fungiina</taxon>
        <taxon>Poritidae</taxon>
        <taxon>Porites</taxon>
    </lineage>
</organism>
<dbReference type="Proteomes" id="UP001159427">
    <property type="component" value="Unassembled WGS sequence"/>
</dbReference>
<accession>A0ABN8LT54</accession>
<keyword evidence="3" id="KW-1185">Reference proteome</keyword>
<feature type="compositionally biased region" description="Polar residues" evidence="1">
    <location>
        <begin position="71"/>
        <end position="80"/>
    </location>
</feature>
<evidence type="ECO:0000256" key="1">
    <source>
        <dbReference type="SAM" id="MobiDB-lite"/>
    </source>
</evidence>
<proteinExistence type="predicted"/>
<gene>
    <name evidence="2" type="ORF">PEVE_00003943</name>
</gene>
<name>A0ABN8LT54_9CNID</name>
<comment type="caution">
    <text evidence="2">The sequence shown here is derived from an EMBL/GenBank/DDBJ whole genome shotgun (WGS) entry which is preliminary data.</text>
</comment>
<dbReference type="EMBL" id="CALNXI010000124">
    <property type="protein sequence ID" value="CAH3019742.1"/>
    <property type="molecule type" value="Genomic_DNA"/>
</dbReference>
<feature type="region of interest" description="Disordered" evidence="1">
    <location>
        <begin position="62"/>
        <end position="91"/>
    </location>
</feature>
<reference evidence="2 3" key="1">
    <citation type="submission" date="2022-05" db="EMBL/GenBank/DDBJ databases">
        <authorList>
            <consortium name="Genoscope - CEA"/>
            <person name="William W."/>
        </authorList>
    </citation>
    <scope>NUCLEOTIDE SEQUENCE [LARGE SCALE GENOMIC DNA]</scope>
</reference>
<evidence type="ECO:0000313" key="3">
    <source>
        <dbReference type="Proteomes" id="UP001159427"/>
    </source>
</evidence>
<protein>
    <submittedName>
        <fullName evidence="2">Uncharacterized protein</fullName>
    </submittedName>
</protein>
<sequence>MDFLKRDFPEYPWSMRTLDRQLRYSDIFYKDQSVEVDIVKAAVENELKGRYPEGLEAHGSIGAKKKGKKGTFNTRGSNWVHSLDSDDGLMG</sequence>